<reference evidence="5 6" key="1">
    <citation type="submission" date="2018-05" db="EMBL/GenBank/DDBJ databases">
        <title>Genetic diversity of glacier-inhabiting Cryobacterium bacteria in China and description of Cryobacterium mengkeensis sp. nov. and Arthrobacter glacialis sp. nov.</title>
        <authorList>
            <person name="Liu Q."/>
            <person name="Xin Y.-H."/>
        </authorList>
    </citation>
    <scope>NUCLEOTIDE SEQUENCE [LARGE SCALE GENOMIC DNA]</scope>
    <source>
        <strain evidence="5 6">B7</strain>
    </source>
</reference>
<dbReference type="PANTHER" id="PTHR12835:SF5">
    <property type="entry name" value="BIOTIN--PROTEIN LIGASE"/>
    <property type="match status" value="1"/>
</dbReference>
<keyword evidence="6" id="KW-1185">Reference proteome</keyword>
<evidence type="ECO:0000256" key="3">
    <source>
        <dbReference type="ARBA" id="ARBA00024227"/>
    </source>
</evidence>
<dbReference type="CDD" id="cd16442">
    <property type="entry name" value="BPL"/>
    <property type="match status" value="1"/>
</dbReference>
<evidence type="ECO:0000313" key="5">
    <source>
        <dbReference type="EMBL" id="PYI38311.1"/>
    </source>
</evidence>
<accession>A0A2V5IQJ4</accession>
<feature type="domain" description="BPL/LPL catalytic" evidence="4">
    <location>
        <begin position="26"/>
        <end position="228"/>
    </location>
</feature>
<dbReference type="AlphaFoldDB" id="A0A2V5IQJ4"/>
<dbReference type="Pfam" id="PF02237">
    <property type="entry name" value="BPL_C"/>
    <property type="match status" value="1"/>
</dbReference>
<comment type="caution">
    <text evidence="5">The sequence shown here is derived from an EMBL/GenBank/DDBJ whole genome shotgun (WGS) entry which is preliminary data.</text>
</comment>
<dbReference type="EMBL" id="QJVC01000010">
    <property type="protein sequence ID" value="PYI38311.1"/>
    <property type="molecule type" value="Genomic_DNA"/>
</dbReference>
<keyword evidence="1 5" id="KW-0436">Ligase</keyword>
<evidence type="ECO:0000259" key="4">
    <source>
        <dbReference type="PROSITE" id="PS51733"/>
    </source>
</evidence>
<dbReference type="NCBIfam" id="TIGR00121">
    <property type="entry name" value="birA_ligase"/>
    <property type="match status" value="1"/>
</dbReference>
<dbReference type="InterPro" id="IPR003142">
    <property type="entry name" value="BPL_C"/>
</dbReference>
<name>A0A2V5IQJ4_9MICC</name>
<protein>
    <recommendedName>
        <fullName evidence="3">biotin--[biotin carboxyl-carrier protein] ligase</fullName>
        <ecNumber evidence="3">6.3.4.15</ecNumber>
    </recommendedName>
</protein>
<dbReference type="PANTHER" id="PTHR12835">
    <property type="entry name" value="BIOTIN PROTEIN LIGASE"/>
    <property type="match status" value="1"/>
</dbReference>
<proteinExistence type="predicted"/>
<evidence type="ECO:0000256" key="1">
    <source>
        <dbReference type="ARBA" id="ARBA00022598"/>
    </source>
</evidence>
<dbReference type="InterPro" id="IPR004408">
    <property type="entry name" value="Biotin_CoA_COase_ligase"/>
</dbReference>
<dbReference type="EC" id="6.3.4.15" evidence="3"/>
<dbReference type="Proteomes" id="UP000247980">
    <property type="component" value="Unassembled WGS sequence"/>
</dbReference>
<dbReference type="GO" id="GO:0004077">
    <property type="term" value="F:biotin--[biotin carboxyl-carrier protein] ligase activity"/>
    <property type="evidence" value="ECO:0007669"/>
    <property type="project" value="UniProtKB-EC"/>
</dbReference>
<evidence type="ECO:0000256" key="2">
    <source>
        <dbReference type="ARBA" id="ARBA00023267"/>
    </source>
</evidence>
<dbReference type="GO" id="GO:0005737">
    <property type="term" value="C:cytoplasm"/>
    <property type="evidence" value="ECO:0007669"/>
    <property type="project" value="TreeGrafter"/>
</dbReference>
<gene>
    <name evidence="5" type="ORF">CVS30_11320</name>
</gene>
<evidence type="ECO:0000313" key="6">
    <source>
        <dbReference type="Proteomes" id="UP000247980"/>
    </source>
</evidence>
<dbReference type="Pfam" id="PF03099">
    <property type="entry name" value="BPL_LplA_LipB"/>
    <property type="match status" value="1"/>
</dbReference>
<keyword evidence="2" id="KW-0092">Biotin</keyword>
<dbReference type="OrthoDB" id="9807064at2"/>
<dbReference type="SUPFAM" id="SSF55681">
    <property type="entry name" value="Class II aaRS and biotin synthetases"/>
    <property type="match status" value="1"/>
</dbReference>
<dbReference type="Gene3D" id="3.30.930.10">
    <property type="entry name" value="Bira Bifunctional Protein, Domain 2"/>
    <property type="match status" value="1"/>
</dbReference>
<dbReference type="RefSeq" id="WP_110485437.1">
    <property type="nucleotide sequence ID" value="NZ_QJVC01000010.1"/>
</dbReference>
<dbReference type="InterPro" id="IPR004143">
    <property type="entry name" value="BPL_LPL_catalytic"/>
</dbReference>
<organism evidence="5 6">
    <name type="scientific">Arthrobacter psychrolactophilus</name>
    <dbReference type="NCBI Taxonomy" id="92442"/>
    <lineage>
        <taxon>Bacteria</taxon>
        <taxon>Bacillati</taxon>
        <taxon>Actinomycetota</taxon>
        <taxon>Actinomycetes</taxon>
        <taxon>Micrococcales</taxon>
        <taxon>Micrococcaceae</taxon>
        <taxon>Arthrobacter</taxon>
    </lineage>
</organism>
<sequence length="314" mass="32276">MTGAATSQDPLPSEAVPLHAASLKSALTYPQGSFGRVEVVDSAGSTNSDLVASASDPQQHVPDLSVLIANAQPAGLGRLGRSWEVPAGSAMISSVFLHPGEQAASSPRSVPDFAQTGYGWLSVLAGVALCDSLRTLTGIPAELKWPNDVVIKGRKLAGILAQVVPAGPRAPLGLGVVVGVGVNVSLTAEALPTERATSLLVEGVAELDRNVLLPAYLNKFAALYQDFVAVGGHADRPLSSGPSLMEMMGEFMGTLGQAVRAELPGGAVVHGIATGLRLDGSLVVREENGTEQIVSAGDVIHLRRTDSEGGVHYA</sequence>
<dbReference type="PROSITE" id="PS51733">
    <property type="entry name" value="BPL_LPL_CATALYTIC"/>
    <property type="match status" value="1"/>
</dbReference>
<dbReference type="InterPro" id="IPR045864">
    <property type="entry name" value="aa-tRNA-synth_II/BPL/LPL"/>
</dbReference>
<dbReference type="Gene3D" id="2.30.30.100">
    <property type="match status" value="1"/>
</dbReference>